<keyword evidence="4" id="KW-1185">Reference proteome</keyword>
<dbReference type="Proteomes" id="UP000472676">
    <property type="component" value="Unassembled WGS sequence"/>
</dbReference>
<accession>A0A6M2BU34</accession>
<evidence type="ECO:0000313" key="4">
    <source>
        <dbReference type="Proteomes" id="UP000472676"/>
    </source>
</evidence>
<comment type="caution">
    <text evidence="3">The sequence shown here is derived from an EMBL/GenBank/DDBJ whole genome shotgun (WGS) entry which is preliminary data.</text>
</comment>
<protein>
    <recommendedName>
        <fullName evidence="2">Putative Flp pilus-assembly TadG-like N-terminal domain-containing protein</fullName>
    </recommendedName>
</protein>
<organism evidence="3 4">
    <name type="scientific">Solimonas terrae</name>
    <dbReference type="NCBI Taxonomy" id="1396819"/>
    <lineage>
        <taxon>Bacteria</taxon>
        <taxon>Pseudomonadati</taxon>
        <taxon>Pseudomonadota</taxon>
        <taxon>Gammaproteobacteria</taxon>
        <taxon>Nevskiales</taxon>
        <taxon>Nevskiaceae</taxon>
        <taxon>Solimonas</taxon>
    </lineage>
</organism>
<dbReference type="AlphaFoldDB" id="A0A6M2BU34"/>
<dbReference type="RefSeq" id="WP_166257147.1">
    <property type="nucleotide sequence ID" value="NZ_JAAMOW010000006.1"/>
</dbReference>
<evidence type="ECO:0000313" key="3">
    <source>
        <dbReference type="EMBL" id="NGY05499.1"/>
    </source>
</evidence>
<keyword evidence="1" id="KW-0812">Transmembrane</keyword>
<sequence>MHRTSNRYRKQQGATAVFVAITLVPLLIATMFAIEVGRVYYAHRGLQKLANLAALDAARVVSGCDSQSLPTQADLNAAAQTSIANNGATGIVQTVTVEPGVITTDKLAGSGSGVIRYLTPVSATNTTAMQDAHGVRVTLTRKFPTSLTPFLSKNGSTMIASATAEQPALASFRLGTTLLTLDQGGLNQLLTALLGTNVNLSLVGYQGIAQARVNIANLMVAANVTNVNDLLALKTNLPGALKILGNALSLASDATSGTAGGLISGLATQSFTGSSPVTNYFGQALNGLGSALNPTVSTTLSAIPFVDGLGLLTALGTTASKGNTIQVPVTTTVPGVASLGVFLKVLQPEQPSNLPGRAGYSSSGTPFTTASSSQIVTQIRILLNGIDLGIISLANVRLAIDVQAANGNSILTRVSCPYAGNPASATIQTTASLLTATVGTFSGSATAQPVNGPSSGAVITAVNIPLVLSLSITTTVGTRTFGTTVTQTGSGPTFPVALPTISSAQNLTTVVSSLLSSNLSITLNVLGLPISLSVGNILSAILTPVVSLLDGVLDPLLNALGVKTGVAGVTLDSITTAQPQIVTTALPAGQ</sequence>
<reference evidence="3 4" key="1">
    <citation type="journal article" date="2014" name="Int. J. Syst. Evol. Microbiol.">
        <title>Solimonas terrae sp. nov., isolated from soil.</title>
        <authorList>
            <person name="Kim S.J."/>
            <person name="Moon J.Y."/>
            <person name="Weon H.Y."/>
            <person name="Ahn J.H."/>
            <person name="Chen W.M."/>
            <person name="Kwon S.W."/>
        </authorList>
    </citation>
    <scope>NUCLEOTIDE SEQUENCE [LARGE SCALE GENOMIC DNA]</scope>
    <source>
        <strain evidence="3 4">KIS83-12</strain>
    </source>
</reference>
<feature type="domain" description="Putative Flp pilus-assembly TadG-like N-terminal" evidence="2">
    <location>
        <begin position="13"/>
        <end position="59"/>
    </location>
</feature>
<feature type="transmembrane region" description="Helical" evidence="1">
    <location>
        <begin position="12"/>
        <end position="34"/>
    </location>
</feature>
<keyword evidence="1" id="KW-0472">Membrane</keyword>
<proteinExistence type="predicted"/>
<dbReference type="EMBL" id="JAAMOW010000006">
    <property type="protein sequence ID" value="NGY05499.1"/>
    <property type="molecule type" value="Genomic_DNA"/>
</dbReference>
<dbReference type="Pfam" id="PF13400">
    <property type="entry name" value="Tad"/>
    <property type="match status" value="1"/>
</dbReference>
<keyword evidence="1" id="KW-1133">Transmembrane helix</keyword>
<gene>
    <name evidence="3" type="ORF">G7Y85_12040</name>
</gene>
<dbReference type="InterPro" id="IPR028087">
    <property type="entry name" value="Tad_N"/>
</dbReference>
<evidence type="ECO:0000259" key="2">
    <source>
        <dbReference type="Pfam" id="PF13400"/>
    </source>
</evidence>
<evidence type="ECO:0000256" key="1">
    <source>
        <dbReference type="SAM" id="Phobius"/>
    </source>
</evidence>
<name>A0A6M2BU34_9GAMM</name>